<feature type="repeat" description="WD" evidence="6">
    <location>
        <begin position="830"/>
        <end position="871"/>
    </location>
</feature>
<dbReference type="GO" id="GO:0005634">
    <property type="term" value="C:nucleus"/>
    <property type="evidence" value="ECO:0007669"/>
    <property type="project" value="TreeGrafter"/>
</dbReference>
<organism evidence="10 11">
    <name type="scientific">Rhinocladiella mackenziei CBS 650.93</name>
    <dbReference type="NCBI Taxonomy" id="1442369"/>
    <lineage>
        <taxon>Eukaryota</taxon>
        <taxon>Fungi</taxon>
        <taxon>Dikarya</taxon>
        <taxon>Ascomycota</taxon>
        <taxon>Pezizomycotina</taxon>
        <taxon>Eurotiomycetes</taxon>
        <taxon>Chaetothyriomycetidae</taxon>
        <taxon>Chaetothyriales</taxon>
        <taxon>Herpotrichiellaceae</taxon>
        <taxon>Rhinocladiella</taxon>
    </lineage>
</organism>
<dbReference type="PANTHER" id="PTHR22847:SF637">
    <property type="entry name" value="WD REPEAT DOMAIN 5B"/>
    <property type="match status" value="1"/>
</dbReference>
<evidence type="ECO:0000256" key="2">
    <source>
        <dbReference type="ARBA" id="ARBA00022737"/>
    </source>
</evidence>
<keyword evidence="2" id="KW-0677">Repeat</keyword>
<dbReference type="SMART" id="SM00320">
    <property type="entry name" value="WD40"/>
    <property type="match status" value="6"/>
</dbReference>
<dbReference type="VEuPathDB" id="FungiDB:Z518_03433"/>
<comment type="function">
    <text evidence="5">Involved in mitochondrial fission. Acts as an adapter protein required to form mitochondrial fission complexes. Formation of these complexes is required to promote constriction and fission of the mitochondrial compartment at a late step in mitochondrial division.</text>
</comment>
<dbReference type="PROSITE" id="PS50294">
    <property type="entry name" value="WD_REPEATS_REGION"/>
    <property type="match status" value="6"/>
</dbReference>
<dbReference type="InterPro" id="IPR027417">
    <property type="entry name" value="P-loop_NTPase"/>
</dbReference>
<dbReference type="GO" id="GO:1990234">
    <property type="term" value="C:transferase complex"/>
    <property type="evidence" value="ECO:0007669"/>
    <property type="project" value="UniProtKB-ARBA"/>
</dbReference>
<evidence type="ECO:0000256" key="7">
    <source>
        <dbReference type="SAM" id="SignalP"/>
    </source>
</evidence>
<proteinExistence type="inferred from homology"/>
<feature type="repeat" description="WD" evidence="6">
    <location>
        <begin position="1038"/>
        <end position="1079"/>
    </location>
</feature>
<evidence type="ECO:0000256" key="3">
    <source>
        <dbReference type="ARBA" id="ARBA00038415"/>
    </source>
</evidence>
<protein>
    <recommendedName>
        <fullName evidence="4">Mitochondrial division protein 1</fullName>
    </recommendedName>
</protein>
<feature type="repeat" description="WD" evidence="6">
    <location>
        <begin position="872"/>
        <end position="913"/>
    </location>
</feature>
<feature type="repeat" description="WD" evidence="6">
    <location>
        <begin position="954"/>
        <end position="995"/>
    </location>
</feature>
<dbReference type="Gene3D" id="2.130.10.10">
    <property type="entry name" value="YVTN repeat-like/Quinoprotein amine dehydrogenase"/>
    <property type="match status" value="3"/>
</dbReference>
<dbReference type="GeneID" id="25291504"/>
<feature type="repeat" description="WD" evidence="6">
    <location>
        <begin position="912"/>
        <end position="953"/>
    </location>
</feature>
<dbReference type="Pfam" id="PF24883">
    <property type="entry name" value="NPHP3_N"/>
    <property type="match status" value="1"/>
</dbReference>
<keyword evidence="11" id="KW-1185">Reference proteome</keyword>
<accession>A0A0D2IZC2</accession>
<dbReference type="Proteomes" id="UP000053617">
    <property type="component" value="Unassembled WGS sequence"/>
</dbReference>
<dbReference type="EMBL" id="KN847476">
    <property type="protein sequence ID" value="KIX08776.1"/>
    <property type="molecule type" value="Genomic_DNA"/>
</dbReference>
<dbReference type="PANTHER" id="PTHR22847">
    <property type="entry name" value="WD40 REPEAT PROTEIN"/>
    <property type="match status" value="1"/>
</dbReference>
<dbReference type="InterPro" id="IPR020472">
    <property type="entry name" value="WD40_PAC1"/>
</dbReference>
<evidence type="ECO:0000256" key="4">
    <source>
        <dbReference type="ARBA" id="ARBA00039789"/>
    </source>
</evidence>
<keyword evidence="1 6" id="KW-0853">WD repeat</keyword>
<feature type="signal peptide" evidence="7">
    <location>
        <begin position="1"/>
        <end position="24"/>
    </location>
</feature>
<dbReference type="CDD" id="cd00200">
    <property type="entry name" value="WD40"/>
    <property type="match status" value="1"/>
</dbReference>
<dbReference type="InterPro" id="IPR056884">
    <property type="entry name" value="NPHP3-like_N"/>
</dbReference>
<dbReference type="PRINTS" id="PR00320">
    <property type="entry name" value="GPROTEINBRPT"/>
</dbReference>
<evidence type="ECO:0000259" key="8">
    <source>
        <dbReference type="Pfam" id="PF17107"/>
    </source>
</evidence>
<dbReference type="PROSITE" id="PS50082">
    <property type="entry name" value="WD_REPEATS_2"/>
    <property type="match status" value="6"/>
</dbReference>
<feature type="repeat" description="WD" evidence="6">
    <location>
        <begin position="996"/>
        <end position="1037"/>
    </location>
</feature>
<dbReference type="RefSeq" id="XP_013275912.1">
    <property type="nucleotide sequence ID" value="XM_013420458.1"/>
</dbReference>
<dbReference type="SUPFAM" id="SSF52540">
    <property type="entry name" value="P-loop containing nucleoside triphosphate hydrolases"/>
    <property type="match status" value="1"/>
</dbReference>
<evidence type="ECO:0000313" key="10">
    <source>
        <dbReference type="EMBL" id="KIX08776.1"/>
    </source>
</evidence>
<sequence>MSGIGEASAVLGLIWSIIAIYEAAQEVYEAASDTKGLSRKFRAAAEQIPLVYYTLSLAERNIKAKAVSKEALQSAMPVLERCKESATSVKDIFDKTIPTKDASRAERLRKAVGIKMKSNKVKEYMEEVVKNMELLAENQVFQDAEALKDIKEAIEQLSNVSDDEEQPQFVHSGAGAINANTGGGVQKNYNNSGPGSQYNAENQFFGRDQVENQINIAYQHFQKDRVADRLPYSKGATYGSYDDDQITCHPETRIEILHQIQEWAQQSRGRSIYWLSGAAGTGKSTISRTFAKWLTEQGRFGHIDLGASYFFKRGEGDRGTALRFFPTIARDLLFKIPGLNDLIAEVIESDPSIFDKALGEQFDKLIYQPLQKVKINAGGCSAFVVVVDALDECDKERDIKIIIDLWSRLPNITTIRLRLFLTSRPDVPILQEISTIPADIHKDIVLHEEVPQKIIQNDIFIFLKDEFSKIRQNYNSVRPPSIALDLDWPGHQVLQALADMAVPLFIFAATICRFVGDSQWNPRERLKTFESKGIGTTSQLERTYLPVLQQLSATLSDPRDADPLYQEFRTIVGSIVVLAEPLSIASLSDLLQVPKDKIWDRIHPLRSVLRAPTNFETPIRTLHLSFNEFLLGDKLRQEPFGVDGPATHQMLSTRCLQLLKREKNGLHENMCGLRYPGQLRKEVAPAIIDRRFPPQLEYACRYWIHHVQHSMVQIRDEDDVHVFLRKHFLHWLEALSLMGRIAEVIGHVGVLQSLMLANESTQLSAFLEDARRFVLANRYIADLAPLQIYSSALIFAPQASIVRNICGQIPTWIRRYPMTPVGWSAELQKLEGHTNSVSAVAFSGDGSLLASASNDKTVRLWNPHTGQEVQKLEGHTSLVNAVAFSGDGSLLASASRDETVRLWNPHTGQEKLEGHTRWVNAVAFSGDSSLLASASRDETVRLWNPLTGQEVQMLEGHISWVNAVAFSGDGSLLASASRDETVRLWNPHTGQEVQELEGHTDSVNAVAFSGDSSLLASASDDKTVRLWNPHTGQEVQELGGHTDSVNAVAFSGDGSLLASASDDDTVRLWNPRTGQEVQKFEDVSSITAIKFTVDNKTLFTNRGALSIDNRLLPGQPIKCSTNGTIVIKNEWIRRGEYNLLWLPQEYRSGCSAFDDNTMAIGLNSGKVRFIQFDS</sequence>
<dbReference type="HOGENOM" id="CLU_000288_6_16_1"/>
<dbReference type="Gene3D" id="3.40.50.300">
    <property type="entry name" value="P-loop containing nucleotide triphosphate hydrolases"/>
    <property type="match status" value="1"/>
</dbReference>
<dbReference type="InterPro" id="IPR015943">
    <property type="entry name" value="WD40/YVTN_repeat-like_dom_sf"/>
</dbReference>
<evidence type="ECO:0000259" key="9">
    <source>
        <dbReference type="Pfam" id="PF24883"/>
    </source>
</evidence>
<keyword evidence="7" id="KW-0732">Signal</keyword>
<feature type="chain" id="PRO_5002261141" description="Mitochondrial division protein 1" evidence="7">
    <location>
        <begin position="25"/>
        <end position="1174"/>
    </location>
</feature>
<feature type="domain" description="NACHT-NTPase and P-loop NTPases N-terminal" evidence="8">
    <location>
        <begin position="14"/>
        <end position="135"/>
    </location>
</feature>
<evidence type="ECO:0000256" key="6">
    <source>
        <dbReference type="PROSITE-ProRule" id="PRU00221"/>
    </source>
</evidence>
<dbReference type="SUPFAM" id="SSF50978">
    <property type="entry name" value="WD40 repeat-like"/>
    <property type="match status" value="1"/>
</dbReference>
<dbReference type="InterPro" id="IPR031352">
    <property type="entry name" value="SesA"/>
</dbReference>
<dbReference type="InterPro" id="IPR036322">
    <property type="entry name" value="WD40_repeat_dom_sf"/>
</dbReference>
<reference evidence="10 11" key="1">
    <citation type="submission" date="2015-01" db="EMBL/GenBank/DDBJ databases">
        <title>The Genome Sequence of Rhinocladiella mackenzie CBS 650.93.</title>
        <authorList>
            <consortium name="The Broad Institute Genomics Platform"/>
            <person name="Cuomo C."/>
            <person name="de Hoog S."/>
            <person name="Gorbushina A."/>
            <person name="Stielow B."/>
            <person name="Teixiera M."/>
            <person name="Abouelleil A."/>
            <person name="Chapman S.B."/>
            <person name="Priest M."/>
            <person name="Young S.K."/>
            <person name="Wortman J."/>
            <person name="Nusbaum C."/>
            <person name="Birren B."/>
        </authorList>
    </citation>
    <scope>NUCLEOTIDE SEQUENCE [LARGE SCALE GENOMIC DNA]</scope>
    <source>
        <strain evidence="10 11">CBS 650.93</strain>
    </source>
</reference>
<dbReference type="Pfam" id="PF17107">
    <property type="entry name" value="SesA"/>
    <property type="match status" value="1"/>
</dbReference>
<dbReference type="STRING" id="1442369.A0A0D2IZC2"/>
<dbReference type="AlphaFoldDB" id="A0A0D2IZC2"/>
<dbReference type="InterPro" id="IPR001680">
    <property type="entry name" value="WD40_rpt"/>
</dbReference>
<evidence type="ECO:0000313" key="11">
    <source>
        <dbReference type="Proteomes" id="UP000053617"/>
    </source>
</evidence>
<comment type="similarity">
    <text evidence="3">Belongs to the WD repeat MDV1/CAF4 family.</text>
</comment>
<dbReference type="OrthoDB" id="674604at2759"/>
<evidence type="ECO:0000256" key="5">
    <source>
        <dbReference type="ARBA" id="ARBA00043913"/>
    </source>
</evidence>
<name>A0A0D2IZC2_9EURO</name>
<feature type="domain" description="Nephrocystin 3-like N-terminal" evidence="9">
    <location>
        <begin position="259"/>
        <end position="424"/>
    </location>
</feature>
<evidence type="ECO:0000256" key="1">
    <source>
        <dbReference type="ARBA" id="ARBA00022574"/>
    </source>
</evidence>
<dbReference type="Pfam" id="PF00400">
    <property type="entry name" value="WD40"/>
    <property type="match status" value="6"/>
</dbReference>
<gene>
    <name evidence="10" type="ORF">Z518_03433</name>
</gene>